<dbReference type="AlphaFoldDB" id="A8NFT1"/>
<dbReference type="GO" id="GO:0005634">
    <property type="term" value="C:nucleus"/>
    <property type="evidence" value="ECO:0007669"/>
    <property type="project" value="UniProtKB-SubCell"/>
</dbReference>
<accession>A8NFT1</accession>
<dbReference type="SUPFAM" id="SSF57850">
    <property type="entry name" value="RING/U-box"/>
    <property type="match status" value="1"/>
</dbReference>
<comment type="function">
    <text evidence="16">Acts in a DNA repair pathway for removal of UV-induced DNA damage that is distinct from classical nucleotide excision repair and in repair of ionizing radiation damage. Functions in homologous recombination repair of DNA double strand breaks and in recovery of stalled replication forks.</text>
</comment>
<evidence type="ECO:0000256" key="3">
    <source>
        <dbReference type="ARBA" id="ARBA00010258"/>
    </source>
</evidence>
<dbReference type="InterPro" id="IPR011513">
    <property type="entry name" value="Nse1"/>
</dbReference>
<dbReference type="Gene3D" id="3.90.1150.220">
    <property type="match status" value="1"/>
</dbReference>
<evidence type="ECO:0000256" key="15">
    <source>
        <dbReference type="PROSITE-ProRule" id="PRU00175"/>
    </source>
</evidence>
<dbReference type="VEuPathDB" id="FungiDB:CC1G_11940"/>
<keyword evidence="6 16" id="KW-0808">Transferase</keyword>
<dbReference type="Pfam" id="PF07574">
    <property type="entry name" value="SMC_Nse1"/>
    <property type="match status" value="1"/>
</dbReference>
<evidence type="ECO:0000256" key="16">
    <source>
        <dbReference type="RuleBase" id="RU368018"/>
    </source>
</evidence>
<dbReference type="FunCoup" id="A8NFT1">
    <property type="interactions" value="116"/>
</dbReference>
<dbReference type="eggNOG" id="KOG4718">
    <property type="taxonomic scope" value="Eukaryota"/>
</dbReference>
<dbReference type="EMBL" id="AACS02000002">
    <property type="protein sequence ID" value="EAU88468.2"/>
    <property type="molecule type" value="Genomic_DNA"/>
</dbReference>
<dbReference type="KEGG" id="cci:CC1G_11940"/>
<dbReference type="Pfam" id="PF08746">
    <property type="entry name" value="zf-RING-like"/>
    <property type="match status" value="1"/>
</dbReference>
<evidence type="ECO:0000256" key="11">
    <source>
        <dbReference type="ARBA" id="ARBA00022833"/>
    </source>
</evidence>
<evidence type="ECO:0000256" key="14">
    <source>
        <dbReference type="ARBA" id="ARBA00023242"/>
    </source>
</evidence>
<organism evidence="19 20">
    <name type="scientific">Coprinopsis cinerea (strain Okayama-7 / 130 / ATCC MYA-4618 / FGSC 9003)</name>
    <name type="common">Inky cap fungus</name>
    <name type="synonym">Hormographiella aspergillata</name>
    <dbReference type="NCBI Taxonomy" id="240176"/>
    <lineage>
        <taxon>Eukaryota</taxon>
        <taxon>Fungi</taxon>
        <taxon>Dikarya</taxon>
        <taxon>Basidiomycota</taxon>
        <taxon>Agaricomycotina</taxon>
        <taxon>Agaricomycetes</taxon>
        <taxon>Agaricomycetidae</taxon>
        <taxon>Agaricales</taxon>
        <taxon>Agaricineae</taxon>
        <taxon>Psathyrellaceae</taxon>
        <taxon>Coprinopsis</taxon>
    </lineage>
</organism>
<keyword evidence="12 16" id="KW-0233">DNA recombination</keyword>
<dbReference type="GO" id="GO:0030915">
    <property type="term" value="C:Smc5-Smc6 complex"/>
    <property type="evidence" value="ECO:0007669"/>
    <property type="project" value="UniProtKB-UniRule"/>
</dbReference>
<dbReference type="GeneID" id="6009858"/>
<keyword evidence="8 16" id="KW-0227">DNA damage</keyword>
<feature type="domain" description="RING-type" evidence="18">
    <location>
        <begin position="192"/>
        <end position="236"/>
    </location>
</feature>
<dbReference type="STRING" id="240176.A8NFT1"/>
<evidence type="ECO:0000256" key="1">
    <source>
        <dbReference type="ARBA" id="ARBA00000900"/>
    </source>
</evidence>
<keyword evidence="20" id="KW-1185">Reference proteome</keyword>
<reference evidence="19 20" key="1">
    <citation type="journal article" date="2010" name="Proc. Natl. Acad. Sci. U.S.A.">
        <title>Insights into evolution of multicellular fungi from the assembled chromosomes of the mushroom Coprinopsis cinerea (Coprinus cinereus).</title>
        <authorList>
            <person name="Stajich J.E."/>
            <person name="Wilke S.K."/>
            <person name="Ahren D."/>
            <person name="Au C.H."/>
            <person name="Birren B.W."/>
            <person name="Borodovsky M."/>
            <person name="Burns C."/>
            <person name="Canback B."/>
            <person name="Casselton L.A."/>
            <person name="Cheng C.K."/>
            <person name="Deng J."/>
            <person name="Dietrich F.S."/>
            <person name="Fargo D.C."/>
            <person name="Farman M.L."/>
            <person name="Gathman A.C."/>
            <person name="Goldberg J."/>
            <person name="Guigo R."/>
            <person name="Hoegger P.J."/>
            <person name="Hooker J.B."/>
            <person name="Huggins A."/>
            <person name="James T.Y."/>
            <person name="Kamada T."/>
            <person name="Kilaru S."/>
            <person name="Kodira C."/>
            <person name="Kues U."/>
            <person name="Kupfer D."/>
            <person name="Kwan H.S."/>
            <person name="Lomsadze A."/>
            <person name="Li W."/>
            <person name="Lilly W.W."/>
            <person name="Ma L.J."/>
            <person name="Mackey A.J."/>
            <person name="Manning G."/>
            <person name="Martin F."/>
            <person name="Muraguchi H."/>
            <person name="Natvig D.O."/>
            <person name="Palmerini H."/>
            <person name="Ramesh M.A."/>
            <person name="Rehmeyer C.J."/>
            <person name="Roe B.A."/>
            <person name="Shenoy N."/>
            <person name="Stanke M."/>
            <person name="Ter-Hovhannisyan V."/>
            <person name="Tunlid A."/>
            <person name="Velagapudi R."/>
            <person name="Vision T.J."/>
            <person name="Zeng Q."/>
            <person name="Zolan M.E."/>
            <person name="Pukkila P.J."/>
        </authorList>
    </citation>
    <scope>NUCLEOTIDE SEQUENCE [LARGE SCALE GENOMIC DNA]</scope>
    <source>
        <strain evidence="20">Okayama-7 / 130 / ATCC MYA-4618 / FGSC 9003</strain>
    </source>
</reference>
<feature type="region of interest" description="Disordered" evidence="17">
    <location>
        <begin position="244"/>
        <end position="334"/>
    </location>
</feature>
<evidence type="ECO:0000313" key="19">
    <source>
        <dbReference type="EMBL" id="EAU88468.2"/>
    </source>
</evidence>
<keyword evidence="10 16" id="KW-0833">Ubl conjugation pathway</keyword>
<dbReference type="PANTHER" id="PTHR20973:SF0">
    <property type="entry name" value="NON-STRUCTURAL MAINTENANCE OF CHROMOSOMES ELEMENT 1 HOMOLOG"/>
    <property type="match status" value="1"/>
</dbReference>
<dbReference type="FunFam" id="1.10.10.10:FF:000270">
    <property type="entry name" value="Non-structural maintenance of chromosomes element 1 homolog"/>
    <property type="match status" value="1"/>
</dbReference>
<dbReference type="RefSeq" id="XP_001833363.2">
    <property type="nucleotide sequence ID" value="XM_001833311.2"/>
</dbReference>
<dbReference type="InterPro" id="IPR014857">
    <property type="entry name" value="Nse1_RING_C4HC3-type"/>
</dbReference>
<dbReference type="HOGENOM" id="CLU_045153_1_0_1"/>
<comment type="subunit">
    <text evidence="16">Component of the Smc5-Smc6 complex.</text>
</comment>
<dbReference type="Proteomes" id="UP000001861">
    <property type="component" value="Unassembled WGS sequence"/>
</dbReference>
<evidence type="ECO:0000259" key="18">
    <source>
        <dbReference type="PROSITE" id="PS50089"/>
    </source>
</evidence>
<keyword evidence="11 16" id="KW-0862">Zinc</keyword>
<dbReference type="GO" id="GO:0008270">
    <property type="term" value="F:zinc ion binding"/>
    <property type="evidence" value="ECO:0007669"/>
    <property type="project" value="UniProtKB-KW"/>
</dbReference>
<keyword evidence="14 16" id="KW-0539">Nucleus</keyword>
<dbReference type="InterPro" id="IPR001841">
    <property type="entry name" value="Znf_RING"/>
</dbReference>
<keyword evidence="7 16" id="KW-0479">Metal-binding</keyword>
<evidence type="ECO:0000256" key="4">
    <source>
        <dbReference type="ARBA" id="ARBA00012483"/>
    </source>
</evidence>
<evidence type="ECO:0000256" key="6">
    <source>
        <dbReference type="ARBA" id="ARBA00022679"/>
    </source>
</evidence>
<evidence type="ECO:0000313" key="20">
    <source>
        <dbReference type="Proteomes" id="UP000001861"/>
    </source>
</evidence>
<comment type="subcellular location">
    <subcellularLocation>
        <location evidence="2 16">Nucleus</location>
    </subcellularLocation>
</comment>
<dbReference type="Gene3D" id="3.30.40.10">
    <property type="entry name" value="Zinc/RING finger domain, C3HC4 (zinc finger)"/>
    <property type="match status" value="1"/>
</dbReference>
<dbReference type="EC" id="2.3.2.27" evidence="4 16"/>
<evidence type="ECO:0000256" key="8">
    <source>
        <dbReference type="ARBA" id="ARBA00022763"/>
    </source>
</evidence>
<dbReference type="Gene3D" id="1.10.10.10">
    <property type="entry name" value="Winged helix-like DNA-binding domain superfamily/Winged helix DNA-binding domain"/>
    <property type="match status" value="1"/>
</dbReference>
<comment type="similarity">
    <text evidence="3 16">Belongs to the NSE1 family.</text>
</comment>
<evidence type="ECO:0000256" key="10">
    <source>
        <dbReference type="ARBA" id="ARBA00022786"/>
    </source>
</evidence>
<dbReference type="OrthoDB" id="185455at2759"/>
<dbReference type="GO" id="GO:0000724">
    <property type="term" value="P:double-strand break repair via homologous recombination"/>
    <property type="evidence" value="ECO:0007669"/>
    <property type="project" value="TreeGrafter"/>
</dbReference>
<evidence type="ECO:0000256" key="17">
    <source>
        <dbReference type="SAM" id="MobiDB-lite"/>
    </source>
</evidence>
<feature type="compositionally biased region" description="Basic and acidic residues" evidence="17">
    <location>
        <begin position="244"/>
        <end position="263"/>
    </location>
</feature>
<dbReference type="PROSITE" id="PS50089">
    <property type="entry name" value="ZF_RING_2"/>
    <property type="match status" value="1"/>
</dbReference>
<dbReference type="GO" id="GO:0061630">
    <property type="term" value="F:ubiquitin protein ligase activity"/>
    <property type="evidence" value="ECO:0007669"/>
    <property type="project" value="UniProtKB-EC"/>
</dbReference>
<comment type="catalytic activity">
    <reaction evidence="1 16">
        <text>S-ubiquitinyl-[E2 ubiquitin-conjugating enzyme]-L-cysteine + [acceptor protein]-L-lysine = [E2 ubiquitin-conjugating enzyme]-L-cysteine + N(6)-ubiquitinyl-[acceptor protein]-L-lysine.</text>
        <dbReference type="EC" id="2.3.2.27"/>
    </reaction>
</comment>
<evidence type="ECO:0000256" key="12">
    <source>
        <dbReference type="ARBA" id="ARBA00023172"/>
    </source>
</evidence>
<dbReference type="InterPro" id="IPR036388">
    <property type="entry name" value="WH-like_DNA-bd_sf"/>
</dbReference>
<name>A8NFT1_COPC7</name>
<keyword evidence="13 16" id="KW-0234">DNA repair</keyword>
<evidence type="ECO:0000256" key="2">
    <source>
        <dbReference type="ARBA" id="ARBA00004123"/>
    </source>
</evidence>
<evidence type="ECO:0000256" key="5">
    <source>
        <dbReference type="ARBA" id="ARBA00019422"/>
    </source>
</evidence>
<sequence>MEVSKNDVYRLFLQAVLSRGILSETVAKLLMEQCYKAVVASNDQLHLGNPNWHDFIRNINASIDKLDFEFRLIQDENTGKVFYALVNRKGDEIAQVATDYNPAEIAFFKGVVEQIMLAPNESYSVTSLAALREISILKLNLSKAQGESLLSSFVARGWLNRSKRGRYSLAMRSLLELLPYLKTTYPDEILECTICEDILTRGAACPRQNCKTRIHYHCFSRYRTSKQGTLTCPACSIQWPDDAKAEPLRPVGEDAARGDDGGNRRRTRHQTRETDEEEEAQLSGSESHEAEPAQTQVKKEKTTRTTRRSSGRTGDVEMEDAGPSQAPRRSTRRG</sequence>
<dbReference type="PANTHER" id="PTHR20973">
    <property type="entry name" value="NON-SMC ELEMENT 1-RELATED"/>
    <property type="match status" value="1"/>
</dbReference>
<evidence type="ECO:0000256" key="13">
    <source>
        <dbReference type="ARBA" id="ARBA00023204"/>
    </source>
</evidence>
<evidence type="ECO:0000256" key="7">
    <source>
        <dbReference type="ARBA" id="ARBA00022723"/>
    </source>
</evidence>
<gene>
    <name evidence="19" type="ORF">CC1G_11940</name>
</gene>
<comment type="caution">
    <text evidence="19">The sequence shown here is derived from an EMBL/GenBank/DDBJ whole genome shotgun (WGS) entry which is preliminary data.</text>
</comment>
<evidence type="ECO:0000256" key="9">
    <source>
        <dbReference type="ARBA" id="ARBA00022771"/>
    </source>
</evidence>
<feature type="compositionally biased region" description="Basic and acidic residues" evidence="17">
    <location>
        <begin position="286"/>
        <end position="303"/>
    </location>
</feature>
<dbReference type="OMA" id="WPGDKFV"/>
<dbReference type="InParanoid" id="A8NFT1"/>
<dbReference type="InterPro" id="IPR013083">
    <property type="entry name" value="Znf_RING/FYVE/PHD"/>
</dbReference>
<protein>
    <recommendedName>
        <fullName evidence="5 16">Non-structural maintenance of chromosomes element 1 homolog</fullName>
        <ecNumber evidence="4 16">2.3.2.27</ecNumber>
    </recommendedName>
</protein>
<keyword evidence="9 15" id="KW-0863">Zinc-finger</keyword>
<proteinExistence type="inferred from homology"/>